<evidence type="ECO:0000313" key="18">
    <source>
        <dbReference type="EMBL" id="KAK1749868.1"/>
    </source>
</evidence>
<evidence type="ECO:0000256" key="7">
    <source>
        <dbReference type="ARBA" id="ARBA00022723"/>
    </source>
</evidence>
<keyword evidence="5 16" id="KW-0349">Heme</keyword>
<dbReference type="PRINTS" id="PR00385">
    <property type="entry name" value="P450"/>
</dbReference>
<dbReference type="GO" id="GO:0004497">
    <property type="term" value="F:monooxygenase activity"/>
    <property type="evidence" value="ECO:0007669"/>
    <property type="project" value="UniProtKB-KW"/>
</dbReference>
<dbReference type="PANTHER" id="PTHR24305">
    <property type="entry name" value="CYTOCHROME P450"/>
    <property type="match status" value="1"/>
</dbReference>
<keyword evidence="7 16" id="KW-0479">Metal-binding</keyword>
<evidence type="ECO:0000256" key="17">
    <source>
        <dbReference type="SAM" id="Phobius"/>
    </source>
</evidence>
<dbReference type="Pfam" id="PF00067">
    <property type="entry name" value="p450"/>
    <property type="match status" value="1"/>
</dbReference>
<accession>A0AAJ0B3T0</accession>
<dbReference type="FunFam" id="1.10.630.10:FF:000076">
    <property type="entry name" value="Cytochrome P450 monooxygenase"/>
    <property type="match status" value="1"/>
</dbReference>
<evidence type="ECO:0000256" key="14">
    <source>
        <dbReference type="ARBA" id="ARBA00068222"/>
    </source>
</evidence>
<dbReference type="InterPro" id="IPR001128">
    <property type="entry name" value="Cyt_P450"/>
</dbReference>
<dbReference type="InterPro" id="IPR002401">
    <property type="entry name" value="Cyt_P450_E_grp-I"/>
</dbReference>
<comment type="subcellular location">
    <subcellularLocation>
        <location evidence="2">Membrane</location>
        <topology evidence="2">Single-pass membrane protein</topology>
    </subcellularLocation>
</comment>
<evidence type="ECO:0000256" key="16">
    <source>
        <dbReference type="PIRSR" id="PIRSR602401-1"/>
    </source>
</evidence>
<feature type="binding site" description="axial binding residue" evidence="16">
    <location>
        <position position="450"/>
    </location>
    <ligand>
        <name>heme</name>
        <dbReference type="ChEBI" id="CHEBI:30413"/>
    </ligand>
    <ligandPart>
        <name>Fe</name>
        <dbReference type="ChEBI" id="CHEBI:18248"/>
    </ligandPart>
</feature>
<comment type="similarity">
    <text evidence="4">Belongs to the cytochrome P450 family.</text>
</comment>
<dbReference type="InterPro" id="IPR050121">
    <property type="entry name" value="Cytochrome_P450_monoxygenase"/>
</dbReference>
<keyword evidence="9" id="KW-0560">Oxidoreductase</keyword>
<dbReference type="Gene3D" id="1.10.630.10">
    <property type="entry name" value="Cytochrome P450"/>
    <property type="match status" value="1"/>
</dbReference>
<keyword evidence="19" id="KW-1185">Reference proteome</keyword>
<comment type="caution">
    <text evidence="18">The sequence shown here is derived from an EMBL/GenBank/DDBJ whole genome shotgun (WGS) entry which is preliminary data.</text>
</comment>
<dbReference type="CDD" id="cd11060">
    <property type="entry name" value="CYP57A1-like"/>
    <property type="match status" value="1"/>
</dbReference>
<evidence type="ECO:0000256" key="1">
    <source>
        <dbReference type="ARBA" id="ARBA00001971"/>
    </source>
</evidence>
<organism evidence="18 19">
    <name type="scientific">Echria macrotheca</name>
    <dbReference type="NCBI Taxonomy" id="438768"/>
    <lineage>
        <taxon>Eukaryota</taxon>
        <taxon>Fungi</taxon>
        <taxon>Dikarya</taxon>
        <taxon>Ascomycota</taxon>
        <taxon>Pezizomycotina</taxon>
        <taxon>Sordariomycetes</taxon>
        <taxon>Sordariomycetidae</taxon>
        <taxon>Sordariales</taxon>
        <taxon>Schizotheciaceae</taxon>
        <taxon>Echria</taxon>
    </lineage>
</organism>
<evidence type="ECO:0000313" key="19">
    <source>
        <dbReference type="Proteomes" id="UP001239445"/>
    </source>
</evidence>
<protein>
    <recommendedName>
        <fullName evidence="14">Cytochrome P450 monooxygenase ABA1</fullName>
    </recommendedName>
    <alternativeName>
        <fullName evidence="15">Abscisic acid biosynthesis protein 1</fullName>
    </alternativeName>
    <alternativeName>
        <fullName evidence="13">Cytochrome P450 monooxygenase aba1</fullName>
    </alternativeName>
</protein>
<dbReference type="GO" id="GO:0005506">
    <property type="term" value="F:iron ion binding"/>
    <property type="evidence" value="ECO:0007669"/>
    <property type="project" value="InterPro"/>
</dbReference>
<keyword evidence="11" id="KW-0843">Virulence</keyword>
<dbReference type="GO" id="GO:0016705">
    <property type="term" value="F:oxidoreductase activity, acting on paired donors, with incorporation or reduction of molecular oxygen"/>
    <property type="evidence" value="ECO:0007669"/>
    <property type="project" value="InterPro"/>
</dbReference>
<dbReference type="GO" id="GO:0020037">
    <property type="term" value="F:heme binding"/>
    <property type="evidence" value="ECO:0007669"/>
    <property type="project" value="InterPro"/>
</dbReference>
<dbReference type="PANTHER" id="PTHR24305:SF236">
    <property type="entry name" value="PISATIN DEMETHYLASE"/>
    <property type="match status" value="1"/>
</dbReference>
<comment type="pathway">
    <text evidence="3">Hormone biosynthesis.</text>
</comment>
<name>A0AAJ0B3T0_9PEZI</name>
<comment type="cofactor">
    <cofactor evidence="1 16">
        <name>heme</name>
        <dbReference type="ChEBI" id="CHEBI:30413"/>
    </cofactor>
</comment>
<keyword evidence="6 17" id="KW-0812">Transmembrane</keyword>
<dbReference type="AlphaFoldDB" id="A0AAJ0B3T0"/>
<evidence type="ECO:0000256" key="4">
    <source>
        <dbReference type="ARBA" id="ARBA00010617"/>
    </source>
</evidence>
<gene>
    <name evidence="18" type="ORF">QBC47DRAFT_395164</name>
</gene>
<dbReference type="GO" id="GO:0016020">
    <property type="term" value="C:membrane"/>
    <property type="evidence" value="ECO:0007669"/>
    <property type="project" value="UniProtKB-SubCell"/>
</dbReference>
<dbReference type="InterPro" id="IPR036396">
    <property type="entry name" value="Cyt_P450_sf"/>
</dbReference>
<evidence type="ECO:0000256" key="10">
    <source>
        <dbReference type="ARBA" id="ARBA00023004"/>
    </source>
</evidence>
<evidence type="ECO:0000256" key="8">
    <source>
        <dbReference type="ARBA" id="ARBA00022989"/>
    </source>
</evidence>
<evidence type="ECO:0000256" key="2">
    <source>
        <dbReference type="ARBA" id="ARBA00004167"/>
    </source>
</evidence>
<evidence type="ECO:0000256" key="3">
    <source>
        <dbReference type="ARBA" id="ARBA00004972"/>
    </source>
</evidence>
<evidence type="ECO:0000256" key="15">
    <source>
        <dbReference type="ARBA" id="ARBA00079990"/>
    </source>
</evidence>
<keyword evidence="8 17" id="KW-1133">Transmembrane helix</keyword>
<dbReference type="EMBL" id="MU839851">
    <property type="protein sequence ID" value="KAK1749868.1"/>
    <property type="molecule type" value="Genomic_DNA"/>
</dbReference>
<evidence type="ECO:0000256" key="13">
    <source>
        <dbReference type="ARBA" id="ARBA00067672"/>
    </source>
</evidence>
<keyword evidence="17" id="KW-0472">Membrane</keyword>
<evidence type="ECO:0000256" key="5">
    <source>
        <dbReference type="ARBA" id="ARBA00022617"/>
    </source>
</evidence>
<evidence type="ECO:0000256" key="9">
    <source>
        <dbReference type="ARBA" id="ARBA00023002"/>
    </source>
</evidence>
<dbReference type="Proteomes" id="UP001239445">
    <property type="component" value="Unassembled WGS sequence"/>
</dbReference>
<evidence type="ECO:0000256" key="12">
    <source>
        <dbReference type="ARBA" id="ARBA00023033"/>
    </source>
</evidence>
<feature type="transmembrane region" description="Helical" evidence="17">
    <location>
        <begin position="12"/>
        <end position="30"/>
    </location>
</feature>
<dbReference type="PRINTS" id="PR00463">
    <property type="entry name" value="EP450I"/>
</dbReference>
<keyword evidence="12" id="KW-0503">Monooxygenase</keyword>
<keyword evidence="10 16" id="KW-0408">Iron</keyword>
<reference evidence="18" key="1">
    <citation type="submission" date="2023-06" db="EMBL/GenBank/DDBJ databases">
        <title>Genome-scale phylogeny and comparative genomics of the fungal order Sordariales.</title>
        <authorList>
            <consortium name="Lawrence Berkeley National Laboratory"/>
            <person name="Hensen N."/>
            <person name="Bonometti L."/>
            <person name="Westerberg I."/>
            <person name="Brannstrom I.O."/>
            <person name="Guillou S."/>
            <person name="Cros-Aarteil S."/>
            <person name="Calhoun S."/>
            <person name="Haridas S."/>
            <person name="Kuo A."/>
            <person name="Mondo S."/>
            <person name="Pangilinan J."/>
            <person name="Riley R."/>
            <person name="Labutti K."/>
            <person name="Andreopoulos B."/>
            <person name="Lipzen A."/>
            <person name="Chen C."/>
            <person name="Yanf M."/>
            <person name="Daum C."/>
            <person name="Ng V."/>
            <person name="Clum A."/>
            <person name="Steindorff A."/>
            <person name="Ohm R."/>
            <person name="Martin F."/>
            <person name="Silar P."/>
            <person name="Natvig D."/>
            <person name="Lalanne C."/>
            <person name="Gautier V."/>
            <person name="Ament-Velasquez S.L."/>
            <person name="Kruys A."/>
            <person name="Hutchinson M.I."/>
            <person name="Powell A.J."/>
            <person name="Barry K."/>
            <person name="Miller A.N."/>
            <person name="Grigoriev I.V."/>
            <person name="Debuchy R."/>
            <person name="Gladieux P."/>
            <person name="Thoren M.H."/>
            <person name="Johannesson H."/>
        </authorList>
    </citation>
    <scope>NUCLEOTIDE SEQUENCE</scope>
    <source>
        <strain evidence="18">PSN4</strain>
    </source>
</reference>
<proteinExistence type="inferred from homology"/>
<evidence type="ECO:0000256" key="11">
    <source>
        <dbReference type="ARBA" id="ARBA00023026"/>
    </source>
</evidence>
<evidence type="ECO:0000256" key="6">
    <source>
        <dbReference type="ARBA" id="ARBA00022692"/>
    </source>
</evidence>
<dbReference type="SUPFAM" id="SSF48264">
    <property type="entry name" value="Cytochrome P450"/>
    <property type="match status" value="1"/>
</dbReference>
<sequence>MGALADLWVIRWVLVSAVLAVFIASKIYTYRRLSAFRGPSSAGFTSFWHSRSFLTWNSHLFYQEVCDKYGPIARVGPNDLVTSSPELLAHMSAVRSKYSRGKWYNRATRFQPGKDHIFSMIDEEKHKLRRQQMAPGYSGKENLALESSIDVHVQELVDLIRTKYLSTETKSRPFDFARKTQYFTLDVISEVGFGEPFGDLRADRDINEYIATGEIGLRVTTVGMALGLTWFLQLPLVARVLGPSESDVFGFGRMIANARSLIDLRLKRDMEKRSDMLASFFRHGLNAEELLSETVLQIIAGSDTTAAAIRSIMLYIVSHPRVYAKLQEEVDARRRQGYAGIVPDSEARKLPYLQAVIKEGMRVHPPITDSMPKRVPDGGDTVMVDGQAVFLPGGTNISYAAWPLHHSKAIFGEDADDFRPERWLLEKDDKRLAEMNRTHELLFGYGKYQCLGKSIALMETSKVIFELFAHFDWSLSRPEAPWKESNCVGIFVQTDMWMVASERHIQN</sequence>